<dbReference type="Proteomes" id="UP001147752">
    <property type="component" value="Unassembled WGS sequence"/>
</dbReference>
<evidence type="ECO:0000256" key="1">
    <source>
        <dbReference type="SAM" id="MobiDB-lite"/>
    </source>
</evidence>
<dbReference type="EMBL" id="JAPZBT010000001">
    <property type="protein sequence ID" value="KAJ5383023.1"/>
    <property type="molecule type" value="Genomic_DNA"/>
</dbReference>
<gene>
    <name evidence="2" type="ORF">N7517_000934</name>
</gene>
<protein>
    <submittedName>
        <fullName evidence="2">Uncharacterized protein</fullName>
    </submittedName>
</protein>
<reference evidence="2" key="1">
    <citation type="submission" date="2022-12" db="EMBL/GenBank/DDBJ databases">
        <authorList>
            <person name="Petersen C."/>
        </authorList>
    </citation>
    <scope>NUCLEOTIDE SEQUENCE</scope>
    <source>
        <strain evidence="2">IBT 3081</strain>
    </source>
</reference>
<name>A0A9W9SV14_9EURO</name>
<proteinExistence type="predicted"/>
<comment type="caution">
    <text evidence="2">The sequence shown here is derived from an EMBL/GenBank/DDBJ whole genome shotgun (WGS) entry which is preliminary data.</text>
</comment>
<organism evidence="2 3">
    <name type="scientific">Penicillium concentricum</name>
    <dbReference type="NCBI Taxonomy" id="293559"/>
    <lineage>
        <taxon>Eukaryota</taxon>
        <taxon>Fungi</taxon>
        <taxon>Dikarya</taxon>
        <taxon>Ascomycota</taxon>
        <taxon>Pezizomycotina</taxon>
        <taxon>Eurotiomycetes</taxon>
        <taxon>Eurotiomycetidae</taxon>
        <taxon>Eurotiales</taxon>
        <taxon>Aspergillaceae</taxon>
        <taxon>Penicillium</taxon>
    </lineage>
</organism>
<accession>A0A9W9SV14</accession>
<dbReference type="AlphaFoldDB" id="A0A9W9SV14"/>
<dbReference type="GeneID" id="81457847"/>
<reference evidence="2" key="2">
    <citation type="journal article" date="2023" name="IMA Fungus">
        <title>Comparative genomic study of the Penicillium genus elucidates a diverse pangenome and 15 lateral gene transfer events.</title>
        <authorList>
            <person name="Petersen C."/>
            <person name="Sorensen T."/>
            <person name="Nielsen M.R."/>
            <person name="Sondergaard T.E."/>
            <person name="Sorensen J.L."/>
            <person name="Fitzpatrick D.A."/>
            <person name="Frisvad J.C."/>
            <person name="Nielsen K.L."/>
        </authorList>
    </citation>
    <scope>NUCLEOTIDE SEQUENCE</scope>
    <source>
        <strain evidence="2">IBT 3081</strain>
    </source>
</reference>
<feature type="region of interest" description="Disordered" evidence="1">
    <location>
        <begin position="1"/>
        <end position="62"/>
    </location>
</feature>
<keyword evidence="3" id="KW-1185">Reference proteome</keyword>
<evidence type="ECO:0000313" key="3">
    <source>
        <dbReference type="Proteomes" id="UP001147752"/>
    </source>
</evidence>
<sequence length="62" mass="6789">MTSSTKQTKHKPSVSEGLQLGPTNQTNQNKAERYEKGPTKARASITKVRSDRAPIVHPGTNE</sequence>
<dbReference type="RefSeq" id="XP_056582799.1">
    <property type="nucleotide sequence ID" value="XM_056718664.1"/>
</dbReference>
<evidence type="ECO:0000313" key="2">
    <source>
        <dbReference type="EMBL" id="KAJ5383023.1"/>
    </source>
</evidence>